<keyword evidence="2" id="KW-1185">Reference proteome</keyword>
<organism evidence="1 2">
    <name type="scientific">Rhynchosporium agropyri</name>
    <dbReference type="NCBI Taxonomy" id="914238"/>
    <lineage>
        <taxon>Eukaryota</taxon>
        <taxon>Fungi</taxon>
        <taxon>Dikarya</taxon>
        <taxon>Ascomycota</taxon>
        <taxon>Pezizomycotina</taxon>
        <taxon>Leotiomycetes</taxon>
        <taxon>Helotiales</taxon>
        <taxon>Ploettnerulaceae</taxon>
        <taxon>Rhynchosporium</taxon>
    </lineage>
</organism>
<dbReference type="Proteomes" id="UP000178912">
    <property type="component" value="Unassembled WGS sequence"/>
</dbReference>
<reference evidence="2" key="1">
    <citation type="submission" date="2016-03" db="EMBL/GenBank/DDBJ databases">
        <authorList>
            <person name="Guldener U."/>
        </authorList>
    </citation>
    <scope>NUCLEOTIDE SEQUENCE [LARGE SCALE GENOMIC DNA]</scope>
    <source>
        <strain evidence="2">04CH-RAC-A.6.1</strain>
    </source>
</reference>
<evidence type="ECO:0000313" key="2">
    <source>
        <dbReference type="Proteomes" id="UP000178912"/>
    </source>
</evidence>
<dbReference type="EMBL" id="FJUX01000002">
    <property type="protein sequence ID" value="CZS88974.1"/>
    <property type="molecule type" value="Genomic_DNA"/>
</dbReference>
<dbReference type="AlphaFoldDB" id="A0A1E1JXK8"/>
<sequence>MAYVLSVRRRILFMDILDKAVCRMAASISEEDGSDWTLSLKWHENPPNVCECPPPMLTRFRESMNGLGVQVLAAGSEG</sequence>
<evidence type="ECO:0000313" key="1">
    <source>
        <dbReference type="EMBL" id="CZS88974.1"/>
    </source>
</evidence>
<gene>
    <name evidence="1" type="ORF">RAG0_00473</name>
</gene>
<proteinExistence type="predicted"/>
<name>A0A1E1JXK8_9HELO</name>
<protein>
    <submittedName>
        <fullName evidence="1">Uncharacterized protein</fullName>
    </submittedName>
</protein>
<accession>A0A1E1JXK8</accession>